<dbReference type="GO" id="GO:0016616">
    <property type="term" value="F:oxidoreductase activity, acting on the CH-OH group of donors, NAD or NADP as acceptor"/>
    <property type="evidence" value="ECO:0007669"/>
    <property type="project" value="InterPro"/>
</dbReference>
<feature type="non-terminal residue" evidence="4">
    <location>
        <position position="1"/>
    </location>
</feature>
<reference evidence="4" key="2">
    <citation type="journal article" date="2014" name="ISME J.">
        <title>Microbial stratification in low pH oxic and suboxic macroscopic growths along an acid mine drainage.</title>
        <authorList>
            <person name="Mendez-Garcia C."/>
            <person name="Mesa V."/>
            <person name="Sprenger R.R."/>
            <person name="Richter M."/>
            <person name="Diez M.S."/>
            <person name="Solano J."/>
            <person name="Bargiela R."/>
            <person name="Golyshina O.V."/>
            <person name="Manteca A."/>
            <person name="Ramos J.L."/>
            <person name="Gallego J.R."/>
            <person name="Llorente I."/>
            <person name="Martins Dos Santos V.A."/>
            <person name="Jensen O.N."/>
            <person name="Pelaez A.I."/>
            <person name="Sanchez J."/>
            <person name="Ferrer M."/>
        </authorList>
    </citation>
    <scope>NUCLEOTIDE SEQUENCE</scope>
</reference>
<name>T0Y6E5_9ZZZZ</name>
<comment type="caution">
    <text evidence="4">The sequence shown here is derived from an EMBL/GenBank/DDBJ whole genome shotgun (WGS) entry which is preliminary data.</text>
</comment>
<protein>
    <submittedName>
        <fullName evidence="4">D-isomer specific 2-hydroxyacid dehydrogenase NAD-binding protein</fullName>
    </submittedName>
</protein>
<dbReference type="GO" id="GO:0051287">
    <property type="term" value="F:NAD binding"/>
    <property type="evidence" value="ECO:0007669"/>
    <property type="project" value="InterPro"/>
</dbReference>
<feature type="domain" description="D-isomer specific 2-hydroxyacid dehydrogenase NAD-binding" evidence="3">
    <location>
        <begin position="101"/>
        <end position="168"/>
    </location>
</feature>
<dbReference type="AlphaFoldDB" id="T0Y6E5"/>
<feature type="non-terminal residue" evidence="4">
    <location>
        <position position="173"/>
    </location>
</feature>
<organism evidence="4">
    <name type="scientific">mine drainage metagenome</name>
    <dbReference type="NCBI Taxonomy" id="410659"/>
    <lineage>
        <taxon>unclassified sequences</taxon>
        <taxon>metagenomes</taxon>
        <taxon>ecological metagenomes</taxon>
    </lineage>
</organism>
<sequence length="173" mass="19149">ILIISPVSSELKVKIKGLSEPMGLTCEFSDDVKSWEDFDVALVGHERLKQLNNFISKMKNLSFIQTLSAGVDMIDFRSFPKDILLCSNANAYSRPVAEHAISMALALRKNLFYNHVQMGKGMFNQMTENRSLQDAKVGIIGYGGIGREIGKFSIELGMKVLTVSRNSVSDSVV</sequence>
<proteinExistence type="predicted"/>
<evidence type="ECO:0000256" key="1">
    <source>
        <dbReference type="ARBA" id="ARBA00023002"/>
    </source>
</evidence>
<evidence type="ECO:0000313" key="4">
    <source>
        <dbReference type="EMBL" id="EQD30711.1"/>
    </source>
</evidence>
<keyword evidence="2" id="KW-0520">NAD</keyword>
<gene>
    <name evidence="4" type="ORF">B1A_20270</name>
</gene>
<dbReference type="SUPFAM" id="SSF51735">
    <property type="entry name" value="NAD(P)-binding Rossmann-fold domains"/>
    <property type="match status" value="1"/>
</dbReference>
<dbReference type="PANTHER" id="PTHR43333">
    <property type="entry name" value="2-HACID_DH_C DOMAIN-CONTAINING PROTEIN"/>
    <property type="match status" value="1"/>
</dbReference>
<dbReference type="InterPro" id="IPR036291">
    <property type="entry name" value="NAD(P)-bd_dom_sf"/>
</dbReference>
<evidence type="ECO:0000259" key="3">
    <source>
        <dbReference type="Pfam" id="PF02826"/>
    </source>
</evidence>
<dbReference type="EMBL" id="AUZX01014959">
    <property type="protein sequence ID" value="EQD30711.1"/>
    <property type="molecule type" value="Genomic_DNA"/>
</dbReference>
<reference evidence="4" key="1">
    <citation type="submission" date="2013-08" db="EMBL/GenBank/DDBJ databases">
        <authorList>
            <person name="Mendez C."/>
            <person name="Richter M."/>
            <person name="Ferrer M."/>
            <person name="Sanchez J."/>
        </authorList>
    </citation>
    <scope>NUCLEOTIDE SEQUENCE</scope>
</reference>
<dbReference type="Pfam" id="PF02826">
    <property type="entry name" value="2-Hacid_dh_C"/>
    <property type="match status" value="1"/>
</dbReference>
<dbReference type="Gene3D" id="3.40.50.720">
    <property type="entry name" value="NAD(P)-binding Rossmann-like Domain"/>
    <property type="match status" value="2"/>
</dbReference>
<dbReference type="InterPro" id="IPR006140">
    <property type="entry name" value="D-isomer_DH_NAD-bd"/>
</dbReference>
<dbReference type="SUPFAM" id="SSF52283">
    <property type="entry name" value="Formate/glycerate dehydrogenase catalytic domain-like"/>
    <property type="match status" value="1"/>
</dbReference>
<keyword evidence="1" id="KW-0560">Oxidoreductase</keyword>
<accession>T0Y6E5</accession>
<dbReference type="PANTHER" id="PTHR43333:SF1">
    <property type="entry name" value="D-ISOMER SPECIFIC 2-HYDROXYACID DEHYDROGENASE NAD-BINDING DOMAIN-CONTAINING PROTEIN"/>
    <property type="match status" value="1"/>
</dbReference>
<evidence type="ECO:0000256" key="2">
    <source>
        <dbReference type="ARBA" id="ARBA00023027"/>
    </source>
</evidence>